<name>W1YN62_9ZZZZ</name>
<accession>W1YN62</accession>
<comment type="caution">
    <text evidence="1">The sequence shown here is derived from an EMBL/GenBank/DDBJ whole genome shotgun (WGS) entry which is preliminary data.</text>
</comment>
<feature type="non-terminal residue" evidence="1">
    <location>
        <position position="27"/>
    </location>
</feature>
<protein>
    <submittedName>
        <fullName evidence="1">Uncharacterized protein</fullName>
    </submittedName>
</protein>
<gene>
    <name evidence="1" type="ORF">Q604_UNBC01953G0001</name>
</gene>
<dbReference type="AlphaFoldDB" id="W1YN62"/>
<sequence length="27" mass="2907">MTVILNRIIIMGPTHGDVKVSTGVRVV</sequence>
<proteinExistence type="predicted"/>
<evidence type="ECO:0000313" key="1">
    <source>
        <dbReference type="EMBL" id="ETJ44018.1"/>
    </source>
</evidence>
<dbReference type="EMBL" id="AZMM01001953">
    <property type="protein sequence ID" value="ETJ44018.1"/>
    <property type="molecule type" value="Genomic_DNA"/>
</dbReference>
<organism evidence="1">
    <name type="scientific">human gut metagenome</name>
    <dbReference type="NCBI Taxonomy" id="408170"/>
    <lineage>
        <taxon>unclassified sequences</taxon>
        <taxon>metagenomes</taxon>
        <taxon>organismal metagenomes</taxon>
    </lineage>
</organism>
<reference evidence="1" key="1">
    <citation type="submission" date="2013-12" db="EMBL/GenBank/DDBJ databases">
        <title>A Varibaculum cambriense genome reconstructed from a premature infant gut community with otherwise low bacterial novelty that shifts toward anaerobic metabolism during the third week of life.</title>
        <authorList>
            <person name="Brown C.T."/>
            <person name="Sharon I."/>
            <person name="Thomas B.C."/>
            <person name="Castelle C.J."/>
            <person name="Morowitz M.J."/>
            <person name="Banfield J.F."/>
        </authorList>
    </citation>
    <scope>NUCLEOTIDE SEQUENCE</scope>
</reference>